<dbReference type="Pfam" id="PF00623">
    <property type="entry name" value="RNA_pol_Rpb1_2"/>
    <property type="match status" value="1"/>
</dbReference>
<dbReference type="GO" id="GO:0006351">
    <property type="term" value="P:DNA-templated transcription"/>
    <property type="evidence" value="ECO:0007669"/>
    <property type="project" value="InterPro"/>
</dbReference>
<dbReference type="Gene3D" id="1.10.40.90">
    <property type="match status" value="1"/>
</dbReference>
<keyword evidence="2 7" id="KW-0240">DNA-directed RNA polymerase</keyword>
<dbReference type="PANTHER" id="PTHR19376">
    <property type="entry name" value="DNA-DIRECTED RNA POLYMERASE"/>
    <property type="match status" value="1"/>
</dbReference>
<dbReference type="Pfam" id="PF04997">
    <property type="entry name" value="RNA_pol_Rpb1_1"/>
    <property type="match status" value="1"/>
</dbReference>
<dbReference type="InterPro" id="IPR007080">
    <property type="entry name" value="RNA_pol_Rpb1_1"/>
</dbReference>
<dbReference type="GO" id="GO:0000428">
    <property type="term" value="C:DNA-directed RNA polymerase complex"/>
    <property type="evidence" value="ECO:0007669"/>
    <property type="project" value="UniProtKB-KW"/>
</dbReference>
<dbReference type="Pfam" id="PF04983">
    <property type="entry name" value="RNA_pol_Rpb1_3"/>
    <property type="match status" value="1"/>
</dbReference>
<keyword evidence="4 7" id="KW-0548">Nucleotidyltransferase</keyword>
<dbReference type="InterPro" id="IPR045867">
    <property type="entry name" value="DNA-dir_RpoC_beta_prime"/>
</dbReference>
<name>A0A182B0W1_9EUGL</name>
<evidence type="ECO:0000256" key="6">
    <source>
        <dbReference type="ARBA" id="ARBA00048552"/>
    </source>
</evidence>
<keyword evidence="5 7" id="KW-0804">Transcription</keyword>
<dbReference type="InterPro" id="IPR044893">
    <property type="entry name" value="RNA_pol_Rpb1_clamp_domain"/>
</dbReference>
<comment type="function">
    <text evidence="1 7">DNA-dependent RNA polymerase catalyzes the transcription of DNA into RNA using the four ribonucleoside triphosphates as substrates.</text>
</comment>
<dbReference type="InterPro" id="IPR042102">
    <property type="entry name" value="RNA_pol_Rpb1_3_sf"/>
</dbReference>
<reference evidence="9" key="1">
    <citation type="submission" date="2015-05" db="EMBL/GenBank/DDBJ databases">
        <title>Phacus orbicularis chloroplast genome.</title>
        <authorList>
            <person name="Kasiborski B.A."/>
            <person name="Linton E.W."/>
        </authorList>
    </citation>
    <scope>NUCLEOTIDE SEQUENCE</scope>
</reference>
<keyword evidence="9" id="KW-0150">Chloroplast</keyword>
<comment type="catalytic activity">
    <reaction evidence="6 7">
        <text>RNA(n) + a ribonucleoside 5'-triphosphate = RNA(n+1) + diphosphate</text>
        <dbReference type="Rhea" id="RHEA:21248"/>
        <dbReference type="Rhea" id="RHEA-COMP:14527"/>
        <dbReference type="Rhea" id="RHEA-COMP:17342"/>
        <dbReference type="ChEBI" id="CHEBI:33019"/>
        <dbReference type="ChEBI" id="CHEBI:61557"/>
        <dbReference type="ChEBI" id="CHEBI:140395"/>
        <dbReference type="EC" id="2.7.7.6"/>
    </reaction>
</comment>
<evidence type="ECO:0000256" key="1">
    <source>
        <dbReference type="ARBA" id="ARBA00004026"/>
    </source>
</evidence>
<dbReference type="Gene3D" id="2.40.40.20">
    <property type="match status" value="1"/>
</dbReference>
<evidence type="ECO:0000256" key="5">
    <source>
        <dbReference type="ARBA" id="ARBA00023163"/>
    </source>
</evidence>
<dbReference type="Gene3D" id="4.10.860.120">
    <property type="entry name" value="RNA polymerase II, clamp domain"/>
    <property type="match status" value="1"/>
</dbReference>
<sequence length="569" mass="66506">MKNYIKINITSPQQILIWGERCLPNGKLIGKIKKPETIDYKTLKPINNGLFCEIIFGPIKNNECSCKLYKKIRLNSKEKTIICPNCQVQITTNKIRRYRMGFINLESIVTHPWYLQNTPSYISNIILNKNYNDLNKLNSFKYYINRKVKNNYTLKYSGAEAIKILLRKIKTINIKKLNQTILKIKRNQTNLKRLKVLNFFSETNTKLDWMIIKYLPVLPPDLRPILKMKDNNIITSDLNYIYNKIINSNNKLELFKLMKVDNKIYNKEKILLKNAIETLINSNKNNKYFKNIKSISKIIKGKHGRIRENLLGKTVDYSARAVITIEPSLKLNECGIPLKILTEIFQSFLIKKLLKYKMAKNIKIAKIKLKTLNKNHMKNILKDITKNYPILLNRAPTLHRISLQAFNIKLTKTESIKLHPLVCAAFNADFDGDQMGIHIPLTLKSQCESRIFMLSLENILSPSTGKLIANASQDIVLGCYYLTNEHINLQTLFKKIKYYKHVKNIIKDYKLNEINIHNYIWVEEKTSNQKNIIKIKIQQNKNSFFILRINRTTLGKIIFSKLINKLLLN</sequence>
<dbReference type="SMART" id="SM00663">
    <property type="entry name" value="RPOLA_N"/>
    <property type="match status" value="1"/>
</dbReference>
<keyword evidence="9" id="KW-0934">Plastid</keyword>
<evidence type="ECO:0000256" key="2">
    <source>
        <dbReference type="ARBA" id="ARBA00022478"/>
    </source>
</evidence>
<organism evidence="9">
    <name type="scientific">Phacus orbicularis</name>
    <dbReference type="NCBI Taxonomy" id="158829"/>
    <lineage>
        <taxon>Eukaryota</taxon>
        <taxon>Discoba</taxon>
        <taxon>Euglenozoa</taxon>
        <taxon>Euglenida</taxon>
        <taxon>Spirocuta</taxon>
        <taxon>Euglenophyceae</taxon>
        <taxon>Euglenales</taxon>
        <taxon>Phacaceae</taxon>
        <taxon>Phacus</taxon>
    </lineage>
</organism>
<protein>
    <recommendedName>
        <fullName evidence="7">DNA-directed RNA polymerase subunit</fullName>
        <ecNumber evidence="7">2.7.7.6</ecNumber>
    </recommendedName>
</protein>
<dbReference type="InterPro" id="IPR006592">
    <property type="entry name" value="RNA_pol_N"/>
</dbReference>
<feature type="domain" description="RNA polymerase N-terminal" evidence="8">
    <location>
        <begin position="208"/>
        <end position="483"/>
    </location>
</feature>
<dbReference type="AlphaFoldDB" id="A0A182B0W1"/>
<keyword evidence="3 7" id="KW-0808">Transferase</keyword>
<accession>A0A182B0W1</accession>
<proteinExistence type="inferred from homology"/>
<dbReference type="SUPFAM" id="SSF64484">
    <property type="entry name" value="beta and beta-prime subunits of DNA dependent RNA-polymerase"/>
    <property type="match status" value="1"/>
</dbReference>
<evidence type="ECO:0000256" key="7">
    <source>
        <dbReference type="RuleBase" id="RU004279"/>
    </source>
</evidence>
<evidence type="ECO:0000259" key="8">
    <source>
        <dbReference type="SMART" id="SM00663"/>
    </source>
</evidence>
<geneLocation type="chloroplast" evidence="9"/>
<dbReference type="GO" id="GO:0003899">
    <property type="term" value="F:DNA-directed RNA polymerase activity"/>
    <property type="evidence" value="ECO:0007669"/>
    <property type="project" value="UniProtKB-EC"/>
</dbReference>
<evidence type="ECO:0000313" key="9">
    <source>
        <dbReference type="EMBL" id="ALP86061.1"/>
    </source>
</evidence>
<evidence type="ECO:0000256" key="3">
    <source>
        <dbReference type="ARBA" id="ARBA00022679"/>
    </source>
</evidence>
<dbReference type="GO" id="GO:0003677">
    <property type="term" value="F:DNA binding"/>
    <property type="evidence" value="ECO:0007669"/>
    <property type="project" value="InterPro"/>
</dbReference>
<dbReference type="InterPro" id="IPR007066">
    <property type="entry name" value="RNA_pol_Rpb1_3"/>
</dbReference>
<dbReference type="PANTHER" id="PTHR19376:SF54">
    <property type="entry name" value="DNA-DIRECTED RNA POLYMERASE SUBUNIT BETA"/>
    <property type="match status" value="1"/>
</dbReference>
<dbReference type="InterPro" id="IPR000722">
    <property type="entry name" value="RNA_pol_asu"/>
</dbReference>
<gene>
    <name evidence="9" type="primary">rpoC1</name>
</gene>
<dbReference type="EMBL" id="KR921747">
    <property type="protein sequence ID" value="ALP86061.1"/>
    <property type="molecule type" value="Genomic_DNA"/>
</dbReference>
<dbReference type="EC" id="2.7.7.6" evidence="7"/>
<comment type="similarity">
    <text evidence="7">Belongs to the RNA polymerase beta' chain family.</text>
</comment>
<dbReference type="Gene3D" id="1.10.274.100">
    <property type="entry name" value="RNA polymerase Rpb1, domain 3"/>
    <property type="match status" value="1"/>
</dbReference>
<evidence type="ECO:0000256" key="4">
    <source>
        <dbReference type="ARBA" id="ARBA00022695"/>
    </source>
</evidence>